<evidence type="ECO:0000313" key="2">
    <source>
        <dbReference type="EMBL" id="QHD65414.1"/>
    </source>
</evidence>
<evidence type="ECO:0000256" key="1">
    <source>
        <dbReference type="SAM" id="MobiDB-lite"/>
    </source>
</evidence>
<sequence length="159" mass="16935">MLNTRTILSRLREARRIILASPGLDPTQKIQQFRATLFQQLSTAPEVISGRVSRVVETVDKAIQNSGTSGAHSLASSYLGSGEVSRRAARAACIDVDYASAKILVSKEAASNSPASCIARMYCTFIKEAVEGGTQNQLTPDTKLTSSASESASRSGIQQ</sequence>
<dbReference type="AlphaFoldDB" id="A0A6P1GB76"/>
<feature type="region of interest" description="Disordered" evidence="1">
    <location>
        <begin position="136"/>
        <end position="159"/>
    </location>
</feature>
<feature type="compositionally biased region" description="Polar residues" evidence="1">
    <location>
        <begin position="136"/>
        <end position="145"/>
    </location>
</feature>
<dbReference type="RefSeq" id="WP_160095787.1">
    <property type="nucleotide sequence ID" value="NZ_CP047224.1"/>
</dbReference>
<dbReference type="KEGG" id="nef:GP480_03145"/>
<dbReference type="EMBL" id="CP047224">
    <property type="protein sequence ID" value="QHD65414.1"/>
    <property type="molecule type" value="Genomic_DNA"/>
</dbReference>
<name>A0A6P1GB76_9RICK</name>
<feature type="compositionally biased region" description="Low complexity" evidence="1">
    <location>
        <begin position="146"/>
        <end position="159"/>
    </location>
</feature>
<protein>
    <submittedName>
        <fullName evidence="2">Uncharacterized protein</fullName>
    </submittedName>
</protein>
<proteinExistence type="predicted"/>
<dbReference type="Proteomes" id="UP000464912">
    <property type="component" value="Chromosome"/>
</dbReference>
<gene>
    <name evidence="2" type="ORF">GP480_03145</name>
</gene>
<reference evidence="2 3" key="1">
    <citation type="journal article" date="2020" name="MBio">
        <title>Erratum for Teymournejad et al., 'Isolation and Molecular Analysis of a Novel Neorickettsia Species That Causes Potomac Horse Fever'.</title>
        <authorList>
            <person name="Teymournejad O."/>
            <person name="Lin M."/>
            <person name="Bekebrede H."/>
            <person name="Kamr A."/>
            <person name="Toribio R.E."/>
            <person name="Arroyo L.G."/>
            <person name="Baird J.D."/>
            <person name="Rikihisa Y."/>
        </authorList>
    </citation>
    <scope>NUCLEOTIDE SEQUENCE [LARGE SCALE GENOMIC DNA]</scope>
    <source>
        <strain evidence="2 3">Fin17</strain>
    </source>
</reference>
<evidence type="ECO:0000313" key="3">
    <source>
        <dbReference type="Proteomes" id="UP000464912"/>
    </source>
</evidence>
<organism evidence="2 3">
    <name type="scientific">Neorickettsia findlayensis</name>
    <dbReference type="NCBI Taxonomy" id="2686014"/>
    <lineage>
        <taxon>Bacteria</taxon>
        <taxon>Pseudomonadati</taxon>
        <taxon>Pseudomonadota</taxon>
        <taxon>Alphaproteobacteria</taxon>
        <taxon>Rickettsiales</taxon>
        <taxon>Anaplasmataceae</taxon>
        <taxon>Neorickettsia</taxon>
    </lineage>
</organism>
<reference evidence="2 3" key="2">
    <citation type="journal article" date="2020" name="MBio">
        <title>Isolation and Molecular Analysis of a Novel Neorickettsia Species That Causes Potomac Horse Fever.</title>
        <authorList>
            <person name="Teymournejad O."/>
            <person name="Lin M."/>
            <person name="Bekebrede H."/>
            <person name="Kamr A."/>
            <person name="Toribio R.E."/>
            <person name="Arroyo L.G."/>
            <person name="Baird J.D."/>
            <person name="Rikihisa Y."/>
        </authorList>
    </citation>
    <scope>NUCLEOTIDE SEQUENCE [LARGE SCALE GENOMIC DNA]</scope>
    <source>
        <strain evidence="2 3">Fin17</strain>
    </source>
</reference>
<keyword evidence="3" id="KW-1185">Reference proteome</keyword>
<accession>A0A6P1GB76</accession>